<gene>
    <name evidence="6" type="ORF">IE331_04075</name>
</gene>
<evidence type="ECO:0000256" key="1">
    <source>
        <dbReference type="ARBA" id="ARBA00023015"/>
    </source>
</evidence>
<evidence type="ECO:0000256" key="3">
    <source>
        <dbReference type="ARBA" id="ARBA00023163"/>
    </source>
</evidence>
<dbReference type="PROSITE" id="PS51078">
    <property type="entry name" value="ICLR_ED"/>
    <property type="match status" value="1"/>
</dbReference>
<dbReference type="InterPro" id="IPR036388">
    <property type="entry name" value="WH-like_DNA-bd_sf"/>
</dbReference>
<name>A0A927K1S4_9ACTN</name>
<dbReference type="Proteomes" id="UP000616839">
    <property type="component" value="Unassembled WGS sequence"/>
</dbReference>
<organism evidence="6 7">
    <name type="scientific">Nocardioides donggukensis</name>
    <dbReference type="NCBI Taxonomy" id="2774019"/>
    <lineage>
        <taxon>Bacteria</taxon>
        <taxon>Bacillati</taxon>
        <taxon>Actinomycetota</taxon>
        <taxon>Actinomycetes</taxon>
        <taxon>Propionibacteriales</taxon>
        <taxon>Nocardioidaceae</taxon>
        <taxon>Nocardioides</taxon>
    </lineage>
</organism>
<keyword evidence="1" id="KW-0805">Transcription regulation</keyword>
<dbReference type="Gene3D" id="3.30.450.40">
    <property type="match status" value="1"/>
</dbReference>
<keyword evidence="2" id="KW-0238">DNA-binding</keyword>
<evidence type="ECO:0000256" key="2">
    <source>
        <dbReference type="ARBA" id="ARBA00023125"/>
    </source>
</evidence>
<dbReference type="GO" id="GO:0045892">
    <property type="term" value="P:negative regulation of DNA-templated transcription"/>
    <property type="evidence" value="ECO:0007669"/>
    <property type="project" value="TreeGrafter"/>
</dbReference>
<dbReference type="InterPro" id="IPR050707">
    <property type="entry name" value="HTH_MetabolicPath_Reg"/>
</dbReference>
<evidence type="ECO:0000313" key="6">
    <source>
        <dbReference type="EMBL" id="MBD8868797.1"/>
    </source>
</evidence>
<proteinExistence type="predicted"/>
<evidence type="ECO:0000259" key="4">
    <source>
        <dbReference type="PROSITE" id="PS51077"/>
    </source>
</evidence>
<evidence type="ECO:0000313" key="7">
    <source>
        <dbReference type="Proteomes" id="UP000616839"/>
    </source>
</evidence>
<keyword evidence="7" id="KW-1185">Reference proteome</keyword>
<evidence type="ECO:0000259" key="5">
    <source>
        <dbReference type="PROSITE" id="PS51078"/>
    </source>
</evidence>
<dbReference type="GO" id="GO:0003677">
    <property type="term" value="F:DNA binding"/>
    <property type="evidence" value="ECO:0007669"/>
    <property type="project" value="UniProtKB-KW"/>
</dbReference>
<dbReference type="InterPro" id="IPR036390">
    <property type="entry name" value="WH_DNA-bd_sf"/>
</dbReference>
<dbReference type="PANTHER" id="PTHR30136:SF24">
    <property type="entry name" value="HTH-TYPE TRANSCRIPTIONAL REPRESSOR ALLR"/>
    <property type="match status" value="1"/>
</dbReference>
<dbReference type="InterPro" id="IPR029016">
    <property type="entry name" value="GAF-like_dom_sf"/>
</dbReference>
<sequence>MAAETSQTLDRGLHVLRVLAEVPTGLTVTELATRLGVNRTVVHRLVATLEQHALVRRDAGSRLHVGLGVLHLASAVQPVLRDTAVPVLRGLAEAVGCTAHLTVADGDEALALAVVEPSWTDFHVGYRVGSRHPLGQGAAGKAILLGRRPDSPAYSVTSGELQAGARGLAAPVPGVSGLEASVGIVTLGDLDVAAVAPQVVAAAATVGARLSGRTGPPQARASGSTR</sequence>
<dbReference type="InterPro" id="IPR014757">
    <property type="entry name" value="Tscrpt_reg_IclR_C"/>
</dbReference>
<dbReference type="RefSeq" id="WP_192140729.1">
    <property type="nucleotide sequence ID" value="NZ_JACYXZ010000001.1"/>
</dbReference>
<dbReference type="PROSITE" id="PS51077">
    <property type="entry name" value="HTH_ICLR"/>
    <property type="match status" value="1"/>
</dbReference>
<protein>
    <submittedName>
        <fullName evidence="6">Helix-turn-helix domain-containing protein</fullName>
    </submittedName>
</protein>
<dbReference type="EMBL" id="JACYXZ010000001">
    <property type="protein sequence ID" value="MBD8868797.1"/>
    <property type="molecule type" value="Genomic_DNA"/>
</dbReference>
<dbReference type="Gene3D" id="1.10.10.10">
    <property type="entry name" value="Winged helix-like DNA-binding domain superfamily/Winged helix DNA-binding domain"/>
    <property type="match status" value="1"/>
</dbReference>
<dbReference type="InterPro" id="IPR005471">
    <property type="entry name" value="Tscrpt_reg_IclR_N"/>
</dbReference>
<reference evidence="6" key="1">
    <citation type="submission" date="2020-09" db="EMBL/GenBank/DDBJ databases">
        <title>Nocardioides sp. strain MJB4 16S ribosomal RNA gene Genome sequencing and assembly.</title>
        <authorList>
            <person name="Kim I."/>
        </authorList>
    </citation>
    <scope>NUCLEOTIDE SEQUENCE</scope>
    <source>
        <strain evidence="6">MJB4</strain>
    </source>
</reference>
<feature type="domain" description="HTH iclR-type" evidence="4">
    <location>
        <begin position="6"/>
        <end position="67"/>
    </location>
</feature>
<comment type="caution">
    <text evidence="6">The sequence shown here is derived from an EMBL/GenBank/DDBJ whole genome shotgun (WGS) entry which is preliminary data.</text>
</comment>
<dbReference type="SUPFAM" id="SSF55781">
    <property type="entry name" value="GAF domain-like"/>
    <property type="match status" value="1"/>
</dbReference>
<feature type="domain" description="IclR-ED" evidence="5">
    <location>
        <begin position="68"/>
        <end position="226"/>
    </location>
</feature>
<dbReference type="Pfam" id="PF09339">
    <property type="entry name" value="HTH_IclR"/>
    <property type="match status" value="1"/>
</dbReference>
<accession>A0A927K1S4</accession>
<keyword evidence="3" id="KW-0804">Transcription</keyword>
<dbReference type="PANTHER" id="PTHR30136">
    <property type="entry name" value="HELIX-TURN-HELIX TRANSCRIPTIONAL REGULATOR, ICLR FAMILY"/>
    <property type="match status" value="1"/>
</dbReference>
<dbReference type="Pfam" id="PF01614">
    <property type="entry name" value="IclR_C"/>
    <property type="match status" value="1"/>
</dbReference>
<dbReference type="GO" id="GO:0003700">
    <property type="term" value="F:DNA-binding transcription factor activity"/>
    <property type="evidence" value="ECO:0007669"/>
    <property type="project" value="TreeGrafter"/>
</dbReference>
<dbReference type="AlphaFoldDB" id="A0A927K1S4"/>
<dbReference type="SUPFAM" id="SSF46785">
    <property type="entry name" value="Winged helix' DNA-binding domain"/>
    <property type="match status" value="1"/>
</dbReference>
<dbReference type="SMART" id="SM00346">
    <property type="entry name" value="HTH_ICLR"/>
    <property type="match status" value="1"/>
</dbReference>